<dbReference type="InterPro" id="IPR050297">
    <property type="entry name" value="LipidA_mod_glycosyltrf_83"/>
</dbReference>
<comment type="subcellular location">
    <subcellularLocation>
        <location evidence="1">Cell membrane</location>
        <topology evidence="1">Multi-pass membrane protein</topology>
    </subcellularLocation>
</comment>
<keyword evidence="5 8" id="KW-0812">Transmembrane</keyword>
<organism evidence="9">
    <name type="scientific">marine sediment metagenome</name>
    <dbReference type="NCBI Taxonomy" id="412755"/>
    <lineage>
        <taxon>unclassified sequences</taxon>
        <taxon>metagenomes</taxon>
        <taxon>ecological metagenomes</taxon>
    </lineage>
</organism>
<reference evidence="9" key="1">
    <citation type="journal article" date="2014" name="Front. Microbiol.">
        <title>High frequency of phylogenetically diverse reductive dehalogenase-homologous genes in deep subseafloor sedimentary metagenomes.</title>
        <authorList>
            <person name="Kawai M."/>
            <person name="Futagami T."/>
            <person name="Toyoda A."/>
            <person name="Takaki Y."/>
            <person name="Nishi S."/>
            <person name="Hori S."/>
            <person name="Arai W."/>
            <person name="Tsubouchi T."/>
            <person name="Morono Y."/>
            <person name="Uchiyama I."/>
            <person name="Ito T."/>
            <person name="Fujiyama A."/>
            <person name="Inagaki F."/>
            <person name="Takami H."/>
        </authorList>
    </citation>
    <scope>NUCLEOTIDE SEQUENCE</scope>
    <source>
        <strain evidence="9">Expedition CK06-06</strain>
    </source>
</reference>
<evidence type="ECO:0000256" key="6">
    <source>
        <dbReference type="ARBA" id="ARBA00022989"/>
    </source>
</evidence>
<keyword evidence="6 8" id="KW-1133">Transmembrane helix</keyword>
<dbReference type="PANTHER" id="PTHR33908">
    <property type="entry name" value="MANNOSYLTRANSFERASE YKCB-RELATED"/>
    <property type="match status" value="1"/>
</dbReference>
<gene>
    <name evidence="9" type="ORF">S01H1_23083</name>
</gene>
<evidence type="ECO:0000256" key="5">
    <source>
        <dbReference type="ARBA" id="ARBA00022692"/>
    </source>
</evidence>
<evidence type="ECO:0000313" key="9">
    <source>
        <dbReference type="EMBL" id="GAF94507.1"/>
    </source>
</evidence>
<feature type="non-terminal residue" evidence="9">
    <location>
        <position position="130"/>
    </location>
</feature>
<dbReference type="GO" id="GO:0016763">
    <property type="term" value="F:pentosyltransferase activity"/>
    <property type="evidence" value="ECO:0007669"/>
    <property type="project" value="TreeGrafter"/>
</dbReference>
<feature type="transmembrane region" description="Helical" evidence="8">
    <location>
        <begin position="84"/>
        <end position="102"/>
    </location>
</feature>
<proteinExistence type="predicted"/>
<dbReference type="GO" id="GO:0005886">
    <property type="term" value="C:plasma membrane"/>
    <property type="evidence" value="ECO:0007669"/>
    <property type="project" value="UniProtKB-SubCell"/>
</dbReference>
<accession>X0U291</accession>
<feature type="transmembrane region" description="Helical" evidence="8">
    <location>
        <begin position="109"/>
        <end position="126"/>
    </location>
</feature>
<name>X0U291_9ZZZZ</name>
<dbReference type="PANTHER" id="PTHR33908:SF11">
    <property type="entry name" value="MEMBRANE PROTEIN"/>
    <property type="match status" value="1"/>
</dbReference>
<keyword evidence="2" id="KW-1003">Cell membrane</keyword>
<keyword evidence="7 8" id="KW-0472">Membrane</keyword>
<evidence type="ECO:0000256" key="1">
    <source>
        <dbReference type="ARBA" id="ARBA00004651"/>
    </source>
</evidence>
<evidence type="ECO:0000256" key="7">
    <source>
        <dbReference type="ARBA" id="ARBA00023136"/>
    </source>
</evidence>
<sequence length="130" mass="14959">MTSPEDNNTTSTSLDSVKQFLSRHRWPLIVALATLAIRACYLYELSLQFGFTVPMVDEKWHWEWANNILNNSFWGEGAYFRAPLYPYLLAFLAWITGGSIFFSKLLQSMLASGTAIFVYLMANRLFNRTT</sequence>
<evidence type="ECO:0000256" key="2">
    <source>
        <dbReference type="ARBA" id="ARBA00022475"/>
    </source>
</evidence>
<evidence type="ECO:0000256" key="8">
    <source>
        <dbReference type="SAM" id="Phobius"/>
    </source>
</evidence>
<keyword evidence="3" id="KW-0328">Glycosyltransferase</keyword>
<evidence type="ECO:0000256" key="4">
    <source>
        <dbReference type="ARBA" id="ARBA00022679"/>
    </source>
</evidence>
<dbReference type="GO" id="GO:0008610">
    <property type="term" value="P:lipid biosynthetic process"/>
    <property type="evidence" value="ECO:0007669"/>
    <property type="project" value="UniProtKB-ARBA"/>
</dbReference>
<dbReference type="EMBL" id="BARS01013206">
    <property type="protein sequence ID" value="GAF94507.1"/>
    <property type="molecule type" value="Genomic_DNA"/>
</dbReference>
<protein>
    <recommendedName>
        <fullName evidence="10">Glycosyltransferase RgtA/B/C/D-like domain-containing protein</fullName>
    </recommendedName>
</protein>
<evidence type="ECO:0008006" key="10">
    <source>
        <dbReference type="Google" id="ProtNLM"/>
    </source>
</evidence>
<comment type="caution">
    <text evidence="9">The sequence shown here is derived from an EMBL/GenBank/DDBJ whole genome shotgun (WGS) entry which is preliminary data.</text>
</comment>
<evidence type="ECO:0000256" key="3">
    <source>
        <dbReference type="ARBA" id="ARBA00022676"/>
    </source>
</evidence>
<keyword evidence="4" id="KW-0808">Transferase</keyword>
<dbReference type="AlphaFoldDB" id="X0U291"/>